<feature type="compositionally biased region" description="Polar residues" evidence="2">
    <location>
        <begin position="122"/>
        <end position="132"/>
    </location>
</feature>
<organism evidence="3 4">
    <name type="scientific">Racocetra fulgida</name>
    <dbReference type="NCBI Taxonomy" id="60492"/>
    <lineage>
        <taxon>Eukaryota</taxon>
        <taxon>Fungi</taxon>
        <taxon>Fungi incertae sedis</taxon>
        <taxon>Mucoromycota</taxon>
        <taxon>Glomeromycotina</taxon>
        <taxon>Glomeromycetes</taxon>
        <taxon>Diversisporales</taxon>
        <taxon>Gigasporaceae</taxon>
        <taxon>Racocetra</taxon>
    </lineage>
</organism>
<feature type="compositionally biased region" description="Basic residues" evidence="2">
    <location>
        <begin position="133"/>
        <end position="151"/>
    </location>
</feature>
<accession>A0A9N9HUN2</accession>
<protein>
    <submittedName>
        <fullName evidence="3">18477_t:CDS:1</fullName>
    </submittedName>
</protein>
<feature type="region of interest" description="Disordered" evidence="2">
    <location>
        <begin position="122"/>
        <end position="151"/>
    </location>
</feature>
<feature type="non-terminal residue" evidence="3">
    <location>
        <position position="1"/>
    </location>
</feature>
<evidence type="ECO:0000256" key="1">
    <source>
        <dbReference type="SAM" id="Coils"/>
    </source>
</evidence>
<reference evidence="3" key="1">
    <citation type="submission" date="2021-06" db="EMBL/GenBank/DDBJ databases">
        <authorList>
            <person name="Kallberg Y."/>
            <person name="Tangrot J."/>
            <person name="Rosling A."/>
        </authorList>
    </citation>
    <scope>NUCLEOTIDE SEQUENCE</scope>
    <source>
        <strain evidence="3">IN212</strain>
    </source>
</reference>
<evidence type="ECO:0000256" key="2">
    <source>
        <dbReference type="SAM" id="MobiDB-lite"/>
    </source>
</evidence>
<feature type="region of interest" description="Disordered" evidence="2">
    <location>
        <begin position="201"/>
        <end position="225"/>
    </location>
</feature>
<evidence type="ECO:0000313" key="4">
    <source>
        <dbReference type="Proteomes" id="UP000789396"/>
    </source>
</evidence>
<evidence type="ECO:0000313" key="3">
    <source>
        <dbReference type="EMBL" id="CAG8705931.1"/>
    </source>
</evidence>
<proteinExistence type="predicted"/>
<keyword evidence="4" id="KW-1185">Reference proteome</keyword>
<dbReference type="Proteomes" id="UP000789396">
    <property type="component" value="Unassembled WGS sequence"/>
</dbReference>
<gene>
    <name evidence="3" type="ORF">RFULGI_LOCUS10607</name>
</gene>
<dbReference type="OrthoDB" id="2442646at2759"/>
<dbReference type="EMBL" id="CAJVPZ010021337">
    <property type="protein sequence ID" value="CAG8705931.1"/>
    <property type="molecule type" value="Genomic_DNA"/>
</dbReference>
<feature type="coiled-coil region" evidence="1">
    <location>
        <begin position="93"/>
        <end position="120"/>
    </location>
</feature>
<feature type="compositionally biased region" description="Basic and acidic residues" evidence="2">
    <location>
        <begin position="214"/>
        <end position="225"/>
    </location>
</feature>
<sequence length="225" mass="25963">QYAMRLHELYRRLEMNANVYPEIEKVHKFTTGLRTELQMAVCLFGENTWDGVVNRAKTCELTRYGAAMYITPNLNNNIVTPTPTSSNSIEIIMEALNKCMENLKKKIEKKLENSNQVQNIVVNDPQVESSKTPKTKKKRNPLQGPRFHKPTIGKDVSKYSIVEDLQQIKANISIAQLAAKNLKYLRELKILPTFYEDKIEDSFDPPPKLNVGELDEKQQEEFYDL</sequence>
<name>A0A9N9HUN2_9GLOM</name>
<comment type="caution">
    <text evidence="3">The sequence shown here is derived from an EMBL/GenBank/DDBJ whole genome shotgun (WGS) entry which is preliminary data.</text>
</comment>
<dbReference type="AlphaFoldDB" id="A0A9N9HUN2"/>
<feature type="non-terminal residue" evidence="3">
    <location>
        <position position="225"/>
    </location>
</feature>
<keyword evidence="1" id="KW-0175">Coiled coil</keyword>